<gene>
    <name evidence="1" type="ORF">Q7A36_30660</name>
</gene>
<reference evidence="1 2" key="1">
    <citation type="submission" date="2023-08" db="EMBL/GenBank/DDBJ databases">
        <title>The draft genome sequence of Paracraurococcus sp. LOR1-02.</title>
        <authorList>
            <person name="Kingkaew E."/>
            <person name="Tanasupawat S."/>
        </authorList>
    </citation>
    <scope>NUCLEOTIDE SEQUENCE [LARGE SCALE GENOMIC DNA]</scope>
    <source>
        <strain evidence="1 2">LOR1-02</strain>
    </source>
</reference>
<evidence type="ECO:0000313" key="2">
    <source>
        <dbReference type="Proteomes" id="UP001243009"/>
    </source>
</evidence>
<comment type="caution">
    <text evidence="1">The sequence shown here is derived from an EMBL/GenBank/DDBJ whole genome shotgun (WGS) entry which is preliminary data.</text>
</comment>
<organism evidence="1 2">
    <name type="scientific">Paracraurococcus lichenis</name>
    <dbReference type="NCBI Taxonomy" id="3064888"/>
    <lineage>
        <taxon>Bacteria</taxon>
        <taxon>Pseudomonadati</taxon>
        <taxon>Pseudomonadota</taxon>
        <taxon>Alphaproteobacteria</taxon>
        <taxon>Acetobacterales</taxon>
        <taxon>Roseomonadaceae</taxon>
        <taxon>Paracraurococcus</taxon>
    </lineage>
</organism>
<dbReference type="Proteomes" id="UP001243009">
    <property type="component" value="Unassembled WGS sequence"/>
</dbReference>
<sequence length="190" mass="21512">MSRRRSRSPALSLDDLDTWLADQPDIARRNWTVTSIDGFCAALLAGPERIETEAWLRVIFGPNLPTTPMGLAAVQAVLDHHEAVRRMLALDGGRRWQPLYLRTDDGTVIAQPWAAGFMFAVKRWPTAWRPMLEREDLVGLMLPIITCDATETVERLLEGQPEKLAHAAQAYHHIPEAVRAIRAYWRQHAS</sequence>
<accession>A0ABT9E972</accession>
<dbReference type="Pfam" id="PF03695">
    <property type="entry name" value="UPF0149"/>
    <property type="match status" value="1"/>
</dbReference>
<proteinExistence type="predicted"/>
<dbReference type="RefSeq" id="WP_305107591.1">
    <property type="nucleotide sequence ID" value="NZ_JAUTWS010000056.1"/>
</dbReference>
<dbReference type="NCBIfam" id="TIGR02292">
    <property type="entry name" value="ygfB_yecA"/>
    <property type="match status" value="1"/>
</dbReference>
<name>A0ABT9E972_9PROT</name>
<dbReference type="InterPro" id="IPR036255">
    <property type="entry name" value="YgfB-like_sf"/>
</dbReference>
<protein>
    <submittedName>
        <fullName evidence="1">YecA family protein</fullName>
    </submittedName>
</protein>
<dbReference type="SUPFAM" id="SSF101327">
    <property type="entry name" value="YgfB-like"/>
    <property type="match status" value="1"/>
</dbReference>
<keyword evidence="2" id="KW-1185">Reference proteome</keyword>
<dbReference type="EMBL" id="JAUTWS010000056">
    <property type="protein sequence ID" value="MDO9712735.1"/>
    <property type="molecule type" value="Genomic_DNA"/>
</dbReference>
<dbReference type="InterPro" id="IPR011978">
    <property type="entry name" value="YgfB-like"/>
</dbReference>
<evidence type="ECO:0000313" key="1">
    <source>
        <dbReference type="EMBL" id="MDO9712735.1"/>
    </source>
</evidence>